<evidence type="ECO:0000256" key="4">
    <source>
        <dbReference type="RuleBase" id="RU004335"/>
    </source>
</evidence>
<dbReference type="GO" id="GO:0005975">
    <property type="term" value="P:carbohydrate metabolic process"/>
    <property type="evidence" value="ECO:0007669"/>
    <property type="project" value="InterPro"/>
</dbReference>
<dbReference type="InterPro" id="IPR017853">
    <property type="entry name" value="GH"/>
</dbReference>
<gene>
    <name evidence="6" type="primary">gb24053</name>
    <name evidence="6" type="ORF">PR202_gb24053</name>
</gene>
<reference evidence="6" key="2">
    <citation type="submission" date="2021-12" db="EMBL/GenBank/DDBJ databases">
        <title>Resequencing data analysis of finger millet.</title>
        <authorList>
            <person name="Hatakeyama M."/>
            <person name="Aluri S."/>
            <person name="Balachadran M.T."/>
            <person name="Sivarajan S.R."/>
            <person name="Poveda L."/>
            <person name="Shimizu-Inatsugi R."/>
            <person name="Schlapbach R."/>
            <person name="Sreeman S.M."/>
            <person name="Shimizu K.K."/>
        </authorList>
    </citation>
    <scope>NUCLEOTIDE SEQUENCE</scope>
</reference>
<dbReference type="SUPFAM" id="SSF51445">
    <property type="entry name" value="(Trans)glycosidases"/>
    <property type="match status" value="1"/>
</dbReference>
<dbReference type="Proteomes" id="UP001054889">
    <property type="component" value="Unassembled WGS sequence"/>
</dbReference>
<evidence type="ECO:0000256" key="5">
    <source>
        <dbReference type="SAM" id="MobiDB-lite"/>
    </source>
</evidence>
<feature type="region of interest" description="Disordered" evidence="5">
    <location>
        <begin position="106"/>
        <end position="162"/>
    </location>
</feature>
<dbReference type="Pfam" id="PF00332">
    <property type="entry name" value="Glyco_hydro_17"/>
    <property type="match status" value="1"/>
</dbReference>
<proteinExistence type="inferred from homology"/>
<dbReference type="GO" id="GO:0004553">
    <property type="term" value="F:hydrolase activity, hydrolyzing O-glycosyl compounds"/>
    <property type="evidence" value="ECO:0007669"/>
    <property type="project" value="InterPro"/>
</dbReference>
<evidence type="ECO:0000256" key="3">
    <source>
        <dbReference type="ARBA" id="ARBA00023295"/>
    </source>
</evidence>
<feature type="compositionally biased region" description="Low complexity" evidence="5">
    <location>
        <begin position="113"/>
        <end position="129"/>
    </location>
</feature>
<dbReference type="InterPro" id="IPR000490">
    <property type="entry name" value="Glyco_hydro_17"/>
</dbReference>
<dbReference type="Gene3D" id="3.20.20.80">
    <property type="entry name" value="Glycosidases"/>
    <property type="match status" value="2"/>
</dbReference>
<evidence type="ECO:0000256" key="2">
    <source>
        <dbReference type="ARBA" id="ARBA00022801"/>
    </source>
</evidence>
<accession>A0AAV5FK95</accession>
<reference evidence="6" key="1">
    <citation type="journal article" date="2018" name="DNA Res.">
        <title>Multiple hybrid de novo genome assembly of finger millet, an orphan allotetraploid crop.</title>
        <authorList>
            <person name="Hatakeyama M."/>
            <person name="Aluri S."/>
            <person name="Balachadran M.T."/>
            <person name="Sivarajan S.R."/>
            <person name="Patrignani A."/>
            <person name="Gruter S."/>
            <person name="Poveda L."/>
            <person name="Shimizu-Inatsugi R."/>
            <person name="Baeten J."/>
            <person name="Francoijs K.J."/>
            <person name="Nataraja K.N."/>
            <person name="Reddy Y.A.N."/>
            <person name="Phadnis S."/>
            <person name="Ravikumar R.L."/>
            <person name="Schlapbach R."/>
            <person name="Sreeman S.M."/>
            <person name="Shimizu K.K."/>
        </authorList>
    </citation>
    <scope>NUCLEOTIDE SEQUENCE</scope>
</reference>
<evidence type="ECO:0000256" key="1">
    <source>
        <dbReference type="ARBA" id="ARBA00008773"/>
    </source>
</evidence>
<comment type="similarity">
    <text evidence="1 4">Belongs to the glycosyl hydrolase 17 family.</text>
</comment>
<dbReference type="PANTHER" id="PTHR32227">
    <property type="entry name" value="GLUCAN ENDO-1,3-BETA-GLUCOSIDASE BG1-RELATED-RELATED"/>
    <property type="match status" value="1"/>
</dbReference>
<name>A0AAV5FK95_ELECO</name>
<keyword evidence="3" id="KW-0326">Glycosidase</keyword>
<protein>
    <submittedName>
        <fullName evidence="6">Uncharacterized protein</fullName>
    </submittedName>
</protein>
<comment type="caution">
    <text evidence="6">The sequence shown here is derived from an EMBL/GenBank/DDBJ whole genome shotgun (WGS) entry which is preliminary data.</text>
</comment>
<dbReference type="EMBL" id="BQKI01000088">
    <property type="protein sequence ID" value="GJN35298.1"/>
    <property type="molecule type" value="Genomic_DNA"/>
</dbReference>
<dbReference type="InterPro" id="IPR044965">
    <property type="entry name" value="Glyco_hydro_17_plant"/>
</dbReference>
<keyword evidence="2" id="KW-0378">Hydrolase</keyword>
<evidence type="ECO:0000313" key="6">
    <source>
        <dbReference type="EMBL" id="GJN35298.1"/>
    </source>
</evidence>
<evidence type="ECO:0000313" key="7">
    <source>
        <dbReference type="Proteomes" id="UP001054889"/>
    </source>
</evidence>
<sequence>MHNINNALAGAGLSKIKVSTSVGFDVIADPFPPSSGRFFAHNHNKDVELDATFQQPGTTVVRDSGNGLSYNNLFDAMVDAIHAALEKAGAPDVRVVVSETSFRLPAGSAAQASTTRGDTTRTSLTTSVRARPRNPSRWRRMDGERERERCVNPPDWSSRSDSSSELERGLLWALPPEAAWFLMMEA</sequence>
<organism evidence="6 7">
    <name type="scientific">Eleusine coracana subsp. coracana</name>
    <dbReference type="NCBI Taxonomy" id="191504"/>
    <lineage>
        <taxon>Eukaryota</taxon>
        <taxon>Viridiplantae</taxon>
        <taxon>Streptophyta</taxon>
        <taxon>Embryophyta</taxon>
        <taxon>Tracheophyta</taxon>
        <taxon>Spermatophyta</taxon>
        <taxon>Magnoliopsida</taxon>
        <taxon>Liliopsida</taxon>
        <taxon>Poales</taxon>
        <taxon>Poaceae</taxon>
        <taxon>PACMAD clade</taxon>
        <taxon>Chloridoideae</taxon>
        <taxon>Cynodonteae</taxon>
        <taxon>Eleusininae</taxon>
        <taxon>Eleusine</taxon>
    </lineage>
</organism>
<keyword evidence="7" id="KW-1185">Reference proteome</keyword>
<dbReference type="AlphaFoldDB" id="A0AAV5FK95"/>
<feature type="compositionally biased region" description="Basic and acidic residues" evidence="5">
    <location>
        <begin position="139"/>
        <end position="150"/>
    </location>
</feature>